<dbReference type="OrthoDB" id="25002at2759"/>
<dbReference type="Pfam" id="PF00134">
    <property type="entry name" value="Cyclin_N"/>
    <property type="match status" value="1"/>
</dbReference>
<dbReference type="GO" id="GO:0016538">
    <property type="term" value="F:cyclin-dependent protein serine/threonine kinase regulator activity"/>
    <property type="evidence" value="ECO:0007669"/>
    <property type="project" value="InterPro"/>
</dbReference>
<gene>
    <name evidence="4" type="ORF">D9615_002901</name>
</gene>
<dbReference type="InterPro" id="IPR006671">
    <property type="entry name" value="Cyclin_N"/>
</dbReference>
<feature type="region of interest" description="Disordered" evidence="2">
    <location>
        <begin position="338"/>
        <end position="357"/>
    </location>
</feature>
<dbReference type="Proteomes" id="UP000565441">
    <property type="component" value="Unassembled WGS sequence"/>
</dbReference>
<dbReference type="Gene3D" id="1.10.472.10">
    <property type="entry name" value="Cyclin-like"/>
    <property type="match status" value="2"/>
</dbReference>
<dbReference type="InterPro" id="IPR013763">
    <property type="entry name" value="Cyclin-like_dom"/>
</dbReference>
<feature type="compositionally biased region" description="Low complexity" evidence="2">
    <location>
        <begin position="288"/>
        <end position="303"/>
    </location>
</feature>
<name>A0A8H5HG00_9AGAR</name>
<dbReference type="SUPFAM" id="SSF47954">
    <property type="entry name" value="Cyclin-like"/>
    <property type="match status" value="2"/>
</dbReference>
<dbReference type="GO" id="GO:0006357">
    <property type="term" value="P:regulation of transcription by RNA polymerase II"/>
    <property type="evidence" value="ECO:0007669"/>
    <property type="project" value="InterPro"/>
</dbReference>
<dbReference type="EMBL" id="JAACJP010000008">
    <property type="protein sequence ID" value="KAF5382649.1"/>
    <property type="molecule type" value="Genomic_DNA"/>
</dbReference>
<feature type="compositionally biased region" description="Polar residues" evidence="2">
    <location>
        <begin position="1"/>
        <end position="19"/>
    </location>
</feature>
<evidence type="ECO:0000313" key="4">
    <source>
        <dbReference type="EMBL" id="KAF5382649.1"/>
    </source>
</evidence>
<comment type="caution">
    <text evidence="4">The sequence shown here is derived from an EMBL/GenBank/DDBJ whole genome shotgun (WGS) entry which is preliminary data.</text>
</comment>
<reference evidence="4 5" key="1">
    <citation type="journal article" date="2020" name="ISME J.">
        <title>Uncovering the hidden diversity of litter-decomposition mechanisms in mushroom-forming fungi.</title>
        <authorList>
            <person name="Floudas D."/>
            <person name="Bentzer J."/>
            <person name="Ahren D."/>
            <person name="Johansson T."/>
            <person name="Persson P."/>
            <person name="Tunlid A."/>
        </authorList>
    </citation>
    <scope>NUCLEOTIDE SEQUENCE [LARGE SCALE GENOMIC DNA]</scope>
    <source>
        <strain evidence="4 5">CBS 661.87</strain>
    </source>
</reference>
<sequence>MDSIHSRGQSPTQLPASSSKYHHPYFTPAEVKYLSEKQRGKLTETQEEKARQSACAFLEALGARIGFPRRTTATAQNLYHRFHLFFPRKDFNYHDVSLAALYVSTKMHDTLKKPRELLAVSYAVRFPELAAKSKHPGGEVDLDTMDPQVVERDRQRLLAIERLILETICFNFTSRMPFPYVIKIGRALSATKNLTQLAWRLAVDCYRTLLPIQYPPHTIALGSIYVAALLSSFEQPLSPSKDGVRSTQDIASYLGKHGDWEKKYQSQVEDLEVIAHTVIDLLLAATQNPSANTSPSTPSSPSPHLSTRHQHEKLAQAQLAASPYNADQLIRLKIDMRQTEHPPRPRQPLGNADPSALYGGDDIPLLGRNEGTVRFLFGPPGVVTSV</sequence>
<comment type="similarity">
    <text evidence="1">Belongs to the cyclin family.</text>
</comment>
<feature type="region of interest" description="Disordered" evidence="2">
    <location>
        <begin position="1"/>
        <end position="22"/>
    </location>
</feature>
<proteinExistence type="inferred from homology"/>
<accession>A0A8H5HG00</accession>
<dbReference type="PANTHER" id="PTHR10026">
    <property type="entry name" value="CYCLIN"/>
    <property type="match status" value="1"/>
</dbReference>
<evidence type="ECO:0000256" key="1">
    <source>
        <dbReference type="RuleBase" id="RU000383"/>
    </source>
</evidence>
<organism evidence="4 5">
    <name type="scientific">Tricholomella constricta</name>
    <dbReference type="NCBI Taxonomy" id="117010"/>
    <lineage>
        <taxon>Eukaryota</taxon>
        <taxon>Fungi</taxon>
        <taxon>Dikarya</taxon>
        <taxon>Basidiomycota</taxon>
        <taxon>Agaricomycotina</taxon>
        <taxon>Agaricomycetes</taxon>
        <taxon>Agaricomycetidae</taxon>
        <taxon>Agaricales</taxon>
        <taxon>Tricholomatineae</taxon>
        <taxon>Lyophyllaceae</taxon>
        <taxon>Tricholomella</taxon>
    </lineage>
</organism>
<evidence type="ECO:0000313" key="5">
    <source>
        <dbReference type="Proteomes" id="UP000565441"/>
    </source>
</evidence>
<dbReference type="InterPro" id="IPR043198">
    <property type="entry name" value="Cyclin/Ssn8"/>
</dbReference>
<dbReference type="InterPro" id="IPR036915">
    <property type="entry name" value="Cyclin-like_sf"/>
</dbReference>
<feature type="domain" description="Cyclin-like" evidence="3">
    <location>
        <begin position="56"/>
        <end position="166"/>
    </location>
</feature>
<evidence type="ECO:0000256" key="2">
    <source>
        <dbReference type="SAM" id="MobiDB-lite"/>
    </source>
</evidence>
<keyword evidence="1" id="KW-0195">Cyclin</keyword>
<dbReference type="SMART" id="SM00385">
    <property type="entry name" value="CYCLIN"/>
    <property type="match status" value="2"/>
</dbReference>
<keyword evidence="5" id="KW-1185">Reference proteome</keyword>
<feature type="region of interest" description="Disordered" evidence="2">
    <location>
        <begin position="288"/>
        <end position="313"/>
    </location>
</feature>
<dbReference type="CDD" id="cd20546">
    <property type="entry name" value="CYCLIN_SpCG1C_ScCTK2-like_rpt2"/>
    <property type="match status" value="1"/>
</dbReference>
<protein>
    <recommendedName>
        <fullName evidence="3">Cyclin-like domain-containing protein</fullName>
    </recommendedName>
</protein>
<feature type="domain" description="Cyclin-like" evidence="3">
    <location>
        <begin position="179"/>
        <end position="280"/>
    </location>
</feature>
<dbReference type="AlphaFoldDB" id="A0A8H5HG00"/>
<evidence type="ECO:0000259" key="3">
    <source>
        <dbReference type="SMART" id="SM00385"/>
    </source>
</evidence>